<gene>
    <name evidence="2" type="ORF">GCM10008955_30690</name>
</gene>
<keyword evidence="1" id="KW-0472">Membrane</keyword>
<keyword evidence="1" id="KW-0812">Transmembrane</keyword>
<feature type="transmembrane region" description="Helical" evidence="1">
    <location>
        <begin position="58"/>
        <end position="75"/>
    </location>
</feature>
<feature type="transmembrane region" description="Helical" evidence="1">
    <location>
        <begin position="6"/>
        <end position="26"/>
    </location>
</feature>
<comment type="caution">
    <text evidence="2">The sequence shown here is derived from an EMBL/GenBank/DDBJ whole genome shotgun (WGS) entry which is preliminary data.</text>
</comment>
<evidence type="ECO:0000313" key="2">
    <source>
        <dbReference type="EMBL" id="GGK34516.1"/>
    </source>
</evidence>
<name>A0ABQ2F2A6_9DEIO</name>
<dbReference type="RefSeq" id="WP_189010354.1">
    <property type="nucleotide sequence ID" value="NZ_BMPP01000014.1"/>
</dbReference>
<dbReference type="Proteomes" id="UP000647587">
    <property type="component" value="Unassembled WGS sequence"/>
</dbReference>
<dbReference type="Pfam" id="PF19545">
    <property type="entry name" value="DUF6069"/>
    <property type="match status" value="1"/>
</dbReference>
<organism evidence="2 3">
    <name type="scientific">Deinococcus malanensis</name>
    <dbReference type="NCBI Taxonomy" id="1706855"/>
    <lineage>
        <taxon>Bacteria</taxon>
        <taxon>Thermotogati</taxon>
        <taxon>Deinococcota</taxon>
        <taxon>Deinococci</taxon>
        <taxon>Deinococcales</taxon>
        <taxon>Deinococcaceae</taxon>
        <taxon>Deinococcus</taxon>
    </lineage>
</organism>
<dbReference type="InterPro" id="IPR045713">
    <property type="entry name" value="DUF6069"/>
</dbReference>
<reference evidence="3" key="1">
    <citation type="journal article" date="2019" name="Int. J. Syst. Evol. Microbiol.">
        <title>The Global Catalogue of Microorganisms (GCM) 10K type strain sequencing project: providing services to taxonomists for standard genome sequencing and annotation.</title>
        <authorList>
            <consortium name="The Broad Institute Genomics Platform"/>
            <consortium name="The Broad Institute Genome Sequencing Center for Infectious Disease"/>
            <person name="Wu L."/>
            <person name="Ma J."/>
        </authorList>
    </citation>
    <scope>NUCLEOTIDE SEQUENCE [LARGE SCALE GENOMIC DNA]</scope>
    <source>
        <strain evidence="3">JCM 30331</strain>
    </source>
</reference>
<evidence type="ECO:0000256" key="1">
    <source>
        <dbReference type="SAM" id="Phobius"/>
    </source>
</evidence>
<keyword evidence="1" id="KW-1133">Transmembrane helix</keyword>
<feature type="transmembrane region" description="Helical" evidence="1">
    <location>
        <begin position="33"/>
        <end position="52"/>
    </location>
</feature>
<evidence type="ECO:0000313" key="3">
    <source>
        <dbReference type="Proteomes" id="UP000647587"/>
    </source>
</evidence>
<protein>
    <submittedName>
        <fullName evidence="2">Uncharacterized protein</fullName>
    </submittedName>
</protein>
<dbReference type="EMBL" id="BMPP01000014">
    <property type="protein sequence ID" value="GGK34516.1"/>
    <property type="molecule type" value="Genomic_DNA"/>
</dbReference>
<keyword evidence="3" id="KW-1185">Reference proteome</keyword>
<sequence length="89" mass="9544">MTLTLLPVLIASLLSPFSALLGLLVLRRFTRHAWPAIFTVTLLSIAGPLGQSGTAEKIALALMHLVVSGATIWFLSRSQPRRTPPALIA</sequence>
<proteinExistence type="predicted"/>
<accession>A0ABQ2F2A6</accession>